<organism evidence="2 3">
    <name type="scientific">Diaphorina citri</name>
    <name type="common">Asian citrus psyllid</name>
    <dbReference type="NCBI Taxonomy" id="121845"/>
    <lineage>
        <taxon>Eukaryota</taxon>
        <taxon>Metazoa</taxon>
        <taxon>Ecdysozoa</taxon>
        <taxon>Arthropoda</taxon>
        <taxon>Hexapoda</taxon>
        <taxon>Insecta</taxon>
        <taxon>Pterygota</taxon>
        <taxon>Neoptera</taxon>
        <taxon>Paraneoptera</taxon>
        <taxon>Hemiptera</taxon>
        <taxon>Sternorrhyncha</taxon>
        <taxon>Psylloidea</taxon>
        <taxon>Psyllidae</taxon>
        <taxon>Diaphorininae</taxon>
        <taxon>Diaphorina</taxon>
    </lineage>
</organism>
<feature type="chain" id="PRO_5044565827" evidence="1">
    <location>
        <begin position="20"/>
        <end position="417"/>
    </location>
</feature>
<dbReference type="Proteomes" id="UP000079169">
    <property type="component" value="Unplaced"/>
</dbReference>
<dbReference type="GeneID" id="103514515"/>
<dbReference type="PaxDb" id="121845-A0A1S3DA68"/>
<evidence type="ECO:0000313" key="2">
    <source>
        <dbReference type="Proteomes" id="UP000079169"/>
    </source>
</evidence>
<proteinExistence type="predicted"/>
<sequence length="417" mass="50051">MSPPLSCLLFLLWHSGASAIRTFSPWEMKDVVARLIEKNRDKLDFDSIIQKELGLTRKKEFKMRSDGEVESEWIEETTQKLTTFYGPYYMYKGKVYKRKSYTKEPTPSQNFTRKSWTARNTSWTTRKYSYSYKPRSTTSYKNKTTFYGPYYMFKGKLFSRKHYTKEPTIPTVKPNITSWPWKKGSWSGKGSWSKGSWAGKWTTIPWYNRTTVPWYNRTTSYGPFFMFKGKVQSRARWTSEPTENLPPWMRTKLTFRWTGFYPFTTSAWSRVPVPNYCKRRAVAVRCREDSAWEQYHDSNPSLISDLEISNETDSDIEANNYIKEHFNFDDFLDSEMYITIRPTIRQTYKHGFLWGKYPTVDWQNSFQNLDFLKDIQRQHHQAWTLEMLRFSFDPNYKTTHIVRPPWIPHSEVERYYM</sequence>
<accession>A0A1S3DA68</accession>
<dbReference type="RefSeq" id="XP_008477632.1">
    <property type="nucleotide sequence ID" value="XM_008479410.3"/>
</dbReference>
<feature type="signal peptide" evidence="1">
    <location>
        <begin position="1"/>
        <end position="19"/>
    </location>
</feature>
<evidence type="ECO:0000313" key="4">
    <source>
        <dbReference type="RefSeq" id="XP_026683265.1"/>
    </source>
</evidence>
<dbReference type="RefSeq" id="XP_026683265.1">
    <property type="nucleotide sequence ID" value="XM_026827464.1"/>
</dbReference>
<reference evidence="3 4" key="1">
    <citation type="submission" date="2025-04" db="UniProtKB">
        <authorList>
            <consortium name="RefSeq"/>
        </authorList>
    </citation>
    <scope>IDENTIFICATION</scope>
</reference>
<dbReference type="AlphaFoldDB" id="A0A1S3DA68"/>
<name>A0A1S3DA68_DIACI</name>
<gene>
    <name evidence="3 4" type="primary">LOC103514515</name>
</gene>
<keyword evidence="2" id="KW-1185">Reference proteome</keyword>
<keyword evidence="1" id="KW-0732">Signal</keyword>
<dbReference type="KEGG" id="dci:103514515"/>
<evidence type="ECO:0000313" key="3">
    <source>
        <dbReference type="RefSeq" id="XP_008477632.1"/>
    </source>
</evidence>
<protein>
    <submittedName>
        <fullName evidence="3 4">Uncharacterized protein LOC103514515</fullName>
    </submittedName>
</protein>
<evidence type="ECO:0000256" key="1">
    <source>
        <dbReference type="SAM" id="SignalP"/>
    </source>
</evidence>